<keyword evidence="4" id="KW-1185">Reference proteome</keyword>
<dbReference type="EMBL" id="VYGV01000028">
    <property type="protein sequence ID" value="NWF48553.1"/>
    <property type="molecule type" value="Genomic_DNA"/>
</dbReference>
<evidence type="ECO:0000313" key="4">
    <source>
        <dbReference type="Proteomes" id="UP000545507"/>
    </source>
</evidence>
<dbReference type="PANTHER" id="PTHR40547:SF1">
    <property type="entry name" value="SLL0298 PROTEIN"/>
    <property type="match status" value="1"/>
</dbReference>
<dbReference type="Proteomes" id="UP000545507">
    <property type="component" value="Unassembled WGS sequence"/>
</dbReference>
<protein>
    <submittedName>
        <fullName evidence="3">DUF2062 domain-containing protein</fullName>
    </submittedName>
</protein>
<gene>
    <name evidence="3" type="ORF">F3K02_25325</name>
</gene>
<evidence type="ECO:0000256" key="1">
    <source>
        <dbReference type="SAM" id="Phobius"/>
    </source>
</evidence>
<keyword evidence="1" id="KW-0472">Membrane</keyword>
<dbReference type="PANTHER" id="PTHR40547">
    <property type="entry name" value="SLL0298 PROTEIN"/>
    <property type="match status" value="1"/>
</dbReference>
<evidence type="ECO:0000313" key="3">
    <source>
        <dbReference type="EMBL" id="NWF48553.1"/>
    </source>
</evidence>
<organism evidence="3 4">
    <name type="scientific">Hydrogenophaga aromaticivorans</name>
    <dbReference type="NCBI Taxonomy" id="2610898"/>
    <lineage>
        <taxon>Bacteria</taxon>
        <taxon>Pseudomonadati</taxon>
        <taxon>Pseudomonadota</taxon>
        <taxon>Betaproteobacteria</taxon>
        <taxon>Burkholderiales</taxon>
        <taxon>Comamonadaceae</taxon>
        <taxon>Hydrogenophaga</taxon>
    </lineage>
</organism>
<name>A0A7Y8L0U1_9BURK</name>
<sequence length="197" mass="21748">MKKRLKAWLPSPDSIRNNRWLRWLGPTLHHPRLWHFSRKGIAMGLALGIFFGLLVPVAQMPLSAAAAVILRANLPMAVASTLVTNPVTFGPVYYGAYRVGKAVLGEPPLTEAQASALLERAVKTQQAEGWKDRLEGALRRLATVGKPLVVGLAIVATVSGLAVYFIISAIWTLRVRWSRSRRLKDRVTRLKPSADQP</sequence>
<keyword evidence="1" id="KW-1133">Transmembrane helix</keyword>
<feature type="transmembrane region" description="Helical" evidence="1">
    <location>
        <begin position="148"/>
        <end position="173"/>
    </location>
</feature>
<keyword evidence="1" id="KW-0812">Transmembrane</keyword>
<proteinExistence type="predicted"/>
<feature type="domain" description="DUF2062" evidence="2">
    <location>
        <begin position="21"/>
        <end position="178"/>
    </location>
</feature>
<evidence type="ECO:0000259" key="2">
    <source>
        <dbReference type="Pfam" id="PF09835"/>
    </source>
</evidence>
<dbReference type="Pfam" id="PF09835">
    <property type="entry name" value="DUF2062"/>
    <property type="match status" value="1"/>
</dbReference>
<dbReference type="RefSeq" id="WP_177139270.1">
    <property type="nucleotide sequence ID" value="NZ_VYGV01000028.1"/>
</dbReference>
<comment type="caution">
    <text evidence="3">The sequence shown here is derived from an EMBL/GenBank/DDBJ whole genome shotgun (WGS) entry which is preliminary data.</text>
</comment>
<dbReference type="AlphaFoldDB" id="A0A7Y8L0U1"/>
<reference evidence="3 4" key="1">
    <citation type="submission" date="2019-09" db="EMBL/GenBank/DDBJ databases">
        <title>Hydrogenophaga aromatica sp. nov., isolated from a para-xylene-degrading enrichment culture.</title>
        <authorList>
            <person name="Tancsics A."/>
            <person name="Banerjee S."/>
        </authorList>
    </citation>
    <scope>NUCLEOTIDE SEQUENCE [LARGE SCALE GENOMIC DNA]</scope>
    <source>
        <strain evidence="3 4">D2P1</strain>
    </source>
</reference>
<accession>A0A7Y8L0U1</accession>
<dbReference type="InterPro" id="IPR018639">
    <property type="entry name" value="DUF2062"/>
</dbReference>